<dbReference type="Pfam" id="PF00270">
    <property type="entry name" value="DEAD"/>
    <property type="match status" value="1"/>
</dbReference>
<feature type="domain" description="Helicase ATP-binding" evidence="18">
    <location>
        <begin position="24"/>
        <end position="193"/>
    </location>
</feature>
<comment type="cofactor">
    <cofactor evidence="2">
        <name>Zn(2+)</name>
        <dbReference type="ChEBI" id="CHEBI:29105"/>
    </cofactor>
</comment>
<evidence type="ECO:0000256" key="4">
    <source>
        <dbReference type="ARBA" id="ARBA00022723"/>
    </source>
</evidence>
<feature type="domain" description="HRDC" evidence="17">
    <location>
        <begin position="527"/>
        <end position="602"/>
    </location>
</feature>
<evidence type="ECO:0000256" key="7">
    <source>
        <dbReference type="ARBA" id="ARBA00022801"/>
    </source>
</evidence>
<dbReference type="EC" id="5.6.2.4" evidence="16"/>
<dbReference type="InterPro" id="IPR044876">
    <property type="entry name" value="HRDC_dom_sf"/>
</dbReference>
<evidence type="ECO:0000256" key="16">
    <source>
        <dbReference type="NCBIfam" id="TIGR01389"/>
    </source>
</evidence>
<dbReference type="CDD" id="cd17920">
    <property type="entry name" value="DEXHc_RecQ"/>
    <property type="match status" value="1"/>
</dbReference>
<dbReference type="SMART" id="SM00341">
    <property type="entry name" value="HRDC"/>
    <property type="match status" value="1"/>
</dbReference>
<evidence type="ECO:0000256" key="15">
    <source>
        <dbReference type="ARBA" id="ARBA00034617"/>
    </source>
</evidence>
<keyword evidence="12" id="KW-0233">DNA recombination</keyword>
<dbReference type="InterPro" id="IPR006293">
    <property type="entry name" value="DNA_helicase_ATP-dep_RecQ_bac"/>
</dbReference>
<keyword evidence="21" id="KW-1185">Reference proteome</keyword>
<dbReference type="PANTHER" id="PTHR13710:SF105">
    <property type="entry name" value="ATP-DEPENDENT DNA HELICASE Q1"/>
    <property type="match status" value="1"/>
</dbReference>
<dbReference type="RefSeq" id="WP_209661656.1">
    <property type="nucleotide sequence ID" value="NZ_JAGGLI010000033.1"/>
</dbReference>
<keyword evidence="7 20" id="KW-0378">Hydrolase</keyword>
<comment type="cofactor">
    <cofactor evidence="1">
        <name>Mg(2+)</name>
        <dbReference type="ChEBI" id="CHEBI:18420"/>
    </cofactor>
</comment>
<dbReference type="InterPro" id="IPR001650">
    <property type="entry name" value="Helicase_C-like"/>
</dbReference>
<evidence type="ECO:0000313" key="20">
    <source>
        <dbReference type="EMBL" id="MBP2028608.1"/>
    </source>
</evidence>
<dbReference type="NCBIfam" id="TIGR01389">
    <property type="entry name" value="recQ"/>
    <property type="match status" value="1"/>
</dbReference>
<dbReference type="Pfam" id="PF00271">
    <property type="entry name" value="Helicase_C"/>
    <property type="match status" value="1"/>
</dbReference>
<proteinExistence type="inferred from homology"/>
<evidence type="ECO:0000256" key="1">
    <source>
        <dbReference type="ARBA" id="ARBA00001946"/>
    </source>
</evidence>
<dbReference type="InterPro" id="IPR011545">
    <property type="entry name" value="DEAD/DEAH_box_helicase_dom"/>
</dbReference>
<dbReference type="PROSITE" id="PS50967">
    <property type="entry name" value="HRDC"/>
    <property type="match status" value="1"/>
</dbReference>
<keyword evidence="8 20" id="KW-0347">Helicase</keyword>
<organism evidence="20 21">
    <name type="scientific">Acetoanaerobium pronyense</name>
    <dbReference type="NCBI Taxonomy" id="1482736"/>
    <lineage>
        <taxon>Bacteria</taxon>
        <taxon>Bacillati</taxon>
        <taxon>Bacillota</taxon>
        <taxon>Clostridia</taxon>
        <taxon>Peptostreptococcales</taxon>
        <taxon>Filifactoraceae</taxon>
        <taxon>Acetoanaerobium</taxon>
    </lineage>
</organism>
<dbReference type="SMART" id="SM00490">
    <property type="entry name" value="HELICc"/>
    <property type="match status" value="1"/>
</dbReference>
<dbReference type="InterPro" id="IPR032284">
    <property type="entry name" value="RecQ_Zn-bd"/>
</dbReference>
<evidence type="ECO:0000259" key="19">
    <source>
        <dbReference type="PROSITE" id="PS51194"/>
    </source>
</evidence>
<evidence type="ECO:0000256" key="3">
    <source>
        <dbReference type="ARBA" id="ARBA00005446"/>
    </source>
</evidence>
<dbReference type="CDD" id="cd18794">
    <property type="entry name" value="SF2_C_RecQ"/>
    <property type="match status" value="1"/>
</dbReference>
<evidence type="ECO:0000256" key="12">
    <source>
        <dbReference type="ARBA" id="ARBA00023172"/>
    </source>
</evidence>
<dbReference type="EMBL" id="JAGGLI010000033">
    <property type="protein sequence ID" value="MBP2028608.1"/>
    <property type="molecule type" value="Genomic_DNA"/>
</dbReference>
<dbReference type="GO" id="GO:0003678">
    <property type="term" value="F:DNA helicase activity"/>
    <property type="evidence" value="ECO:0007669"/>
    <property type="project" value="UniProtKB-EC"/>
</dbReference>
<dbReference type="GO" id="GO:0016787">
    <property type="term" value="F:hydrolase activity"/>
    <property type="evidence" value="ECO:0007669"/>
    <property type="project" value="UniProtKB-KW"/>
</dbReference>
<evidence type="ECO:0000256" key="13">
    <source>
        <dbReference type="ARBA" id="ARBA00023204"/>
    </source>
</evidence>
<evidence type="ECO:0000256" key="11">
    <source>
        <dbReference type="ARBA" id="ARBA00023125"/>
    </source>
</evidence>
<dbReference type="SUPFAM" id="SSF46785">
    <property type="entry name" value="Winged helix' DNA-binding domain"/>
    <property type="match status" value="1"/>
</dbReference>
<comment type="similarity">
    <text evidence="3">Belongs to the helicase family. RecQ subfamily.</text>
</comment>
<evidence type="ECO:0000313" key="21">
    <source>
        <dbReference type="Proteomes" id="UP001314903"/>
    </source>
</evidence>
<dbReference type="Gene3D" id="1.10.10.10">
    <property type="entry name" value="Winged helix-like DNA-binding domain superfamily/Winged helix DNA-binding domain"/>
    <property type="match status" value="1"/>
</dbReference>
<dbReference type="Proteomes" id="UP001314903">
    <property type="component" value="Unassembled WGS sequence"/>
</dbReference>
<evidence type="ECO:0000259" key="17">
    <source>
        <dbReference type="PROSITE" id="PS50967"/>
    </source>
</evidence>
<keyword evidence="9" id="KW-0862">Zinc</keyword>
<dbReference type="InterPro" id="IPR002121">
    <property type="entry name" value="HRDC_dom"/>
</dbReference>
<reference evidence="20 21" key="1">
    <citation type="submission" date="2021-03" db="EMBL/GenBank/DDBJ databases">
        <title>Genomic Encyclopedia of Type Strains, Phase IV (KMG-IV): sequencing the most valuable type-strain genomes for metagenomic binning, comparative biology and taxonomic classification.</title>
        <authorList>
            <person name="Goeker M."/>
        </authorList>
    </citation>
    <scope>NUCLEOTIDE SEQUENCE [LARGE SCALE GENOMIC DNA]</scope>
    <source>
        <strain evidence="20 21">DSM 27512</strain>
    </source>
</reference>
<keyword evidence="13" id="KW-0234">DNA repair</keyword>
<dbReference type="InterPro" id="IPR018982">
    <property type="entry name" value="RQC_domain"/>
</dbReference>
<dbReference type="NCBIfam" id="TIGR00614">
    <property type="entry name" value="recQ_fam"/>
    <property type="match status" value="1"/>
</dbReference>
<dbReference type="SMART" id="SM00487">
    <property type="entry name" value="DEXDc"/>
    <property type="match status" value="1"/>
</dbReference>
<keyword evidence="14" id="KW-0413">Isomerase</keyword>
<evidence type="ECO:0000259" key="18">
    <source>
        <dbReference type="PROSITE" id="PS51192"/>
    </source>
</evidence>
<dbReference type="Pfam" id="PF09382">
    <property type="entry name" value="RQC"/>
    <property type="match status" value="1"/>
</dbReference>
<comment type="catalytic activity">
    <reaction evidence="15">
        <text>Couples ATP hydrolysis with the unwinding of duplex DNA by translocating in the 3'-5' direction.</text>
        <dbReference type="EC" id="5.6.2.4"/>
    </reaction>
</comment>
<dbReference type="SUPFAM" id="SSF52540">
    <property type="entry name" value="P-loop containing nucleoside triphosphate hydrolases"/>
    <property type="match status" value="1"/>
</dbReference>
<dbReference type="InterPro" id="IPR010997">
    <property type="entry name" value="HRDC-like_sf"/>
</dbReference>
<gene>
    <name evidence="20" type="ORF">J2Z35_002438</name>
</gene>
<keyword evidence="5" id="KW-0547">Nucleotide-binding</keyword>
<accession>A0ABS4KLD1</accession>
<dbReference type="Gene3D" id="1.10.150.80">
    <property type="entry name" value="HRDC domain"/>
    <property type="match status" value="1"/>
</dbReference>
<keyword evidence="4" id="KW-0479">Metal-binding</keyword>
<dbReference type="InterPro" id="IPR036390">
    <property type="entry name" value="WH_DNA-bd_sf"/>
</dbReference>
<keyword evidence="10" id="KW-0067">ATP-binding</keyword>
<evidence type="ECO:0000256" key="8">
    <source>
        <dbReference type="ARBA" id="ARBA00022806"/>
    </source>
</evidence>
<evidence type="ECO:0000256" key="6">
    <source>
        <dbReference type="ARBA" id="ARBA00022763"/>
    </source>
</evidence>
<keyword evidence="6" id="KW-0227">DNA damage</keyword>
<evidence type="ECO:0000256" key="14">
    <source>
        <dbReference type="ARBA" id="ARBA00023235"/>
    </source>
</evidence>
<sequence>MDLQNILKTYFGYDEFRNGQDKLIESIIKGRDALGIMPTGGGKSICYQLPAIALDGITIVISPLISLMKDQVDSLNELGINAAFINSTLDNDEFLQILEGIRGNSYKIVYVAPERLNTDSFINLVKDIRISLVAVDEAHCISQWGHDFRPSYLEIPRFINSLKQRPAVAAFTATATKEIIKEINRLIGLRNPIEVTTGFDRPNLYYQVLKVSNKSKFLIEYLNENFKTESGIVYCSTRKSVESLVKVLSDKGFSAVGYHGGMNSEERQKNQDDFILGNKRIIVATNAFGMGIDKPDVRFVIHYNMPKNMEAYYQEAGRAGRDGEKSDCILLYSASDIVKQKLMIQNNDIDPKRQEILYKNLQYLVNYCNTNDCLRNQILNYFDEDFANDKCKNCSNCIDSSEMMDITLEAQKILSCIYRVSQRYGANMVIQVLRGSKNKKVLEARLDNVSTYGIMKEYSDSAISEIIMTLVSSGYIHMTHDKYPVLKLTSKSADVLSGKTKLHHKKHLLQKKDEKEKASKSIKGGNIDFDIELFEKLKQYRYKIAQEKGLPPYVIFHDIALKEMAAYLPVNKESFLEIKGVGDKKYENYGEGFIDIIKESKM</sequence>
<dbReference type="InterPro" id="IPR036388">
    <property type="entry name" value="WH-like_DNA-bd_sf"/>
</dbReference>
<evidence type="ECO:0000256" key="5">
    <source>
        <dbReference type="ARBA" id="ARBA00022741"/>
    </source>
</evidence>
<dbReference type="Gene3D" id="3.40.50.300">
    <property type="entry name" value="P-loop containing nucleotide triphosphate hydrolases"/>
    <property type="match status" value="2"/>
</dbReference>
<name>A0ABS4KLD1_9FIRM</name>
<evidence type="ECO:0000256" key="10">
    <source>
        <dbReference type="ARBA" id="ARBA00022840"/>
    </source>
</evidence>
<dbReference type="InterPro" id="IPR014001">
    <property type="entry name" value="Helicase_ATP-bd"/>
</dbReference>
<dbReference type="PANTHER" id="PTHR13710">
    <property type="entry name" value="DNA HELICASE RECQ FAMILY MEMBER"/>
    <property type="match status" value="1"/>
</dbReference>
<evidence type="ECO:0000256" key="9">
    <source>
        <dbReference type="ARBA" id="ARBA00022833"/>
    </source>
</evidence>
<dbReference type="PROSITE" id="PS51192">
    <property type="entry name" value="HELICASE_ATP_BIND_1"/>
    <property type="match status" value="1"/>
</dbReference>
<dbReference type="Pfam" id="PF16124">
    <property type="entry name" value="RecQ_Zn_bind"/>
    <property type="match status" value="1"/>
</dbReference>
<feature type="domain" description="Helicase C-terminal" evidence="19">
    <location>
        <begin position="218"/>
        <end position="365"/>
    </location>
</feature>
<dbReference type="InterPro" id="IPR004589">
    <property type="entry name" value="DNA_helicase_ATP-dep_RecQ"/>
</dbReference>
<keyword evidence="11" id="KW-0238">DNA-binding</keyword>
<protein>
    <recommendedName>
        <fullName evidence="16">DNA helicase RecQ</fullName>
        <ecNumber evidence="16">5.6.2.4</ecNumber>
    </recommendedName>
</protein>
<dbReference type="SUPFAM" id="SSF47819">
    <property type="entry name" value="HRDC-like"/>
    <property type="match status" value="1"/>
</dbReference>
<evidence type="ECO:0000256" key="2">
    <source>
        <dbReference type="ARBA" id="ARBA00001947"/>
    </source>
</evidence>
<dbReference type="InterPro" id="IPR027417">
    <property type="entry name" value="P-loop_NTPase"/>
</dbReference>
<dbReference type="PROSITE" id="PS51194">
    <property type="entry name" value="HELICASE_CTER"/>
    <property type="match status" value="1"/>
</dbReference>
<dbReference type="SMART" id="SM00956">
    <property type="entry name" value="RQC"/>
    <property type="match status" value="1"/>
</dbReference>
<comment type="caution">
    <text evidence="20">The sequence shown here is derived from an EMBL/GenBank/DDBJ whole genome shotgun (WGS) entry which is preliminary data.</text>
</comment>
<dbReference type="Pfam" id="PF00570">
    <property type="entry name" value="HRDC"/>
    <property type="match status" value="1"/>
</dbReference>